<dbReference type="STRING" id="1305764.R9NXJ7"/>
<feature type="region of interest" description="Disordered" evidence="6">
    <location>
        <begin position="679"/>
        <end position="745"/>
    </location>
</feature>
<evidence type="ECO:0000313" key="9">
    <source>
        <dbReference type="Proteomes" id="UP000014071"/>
    </source>
</evidence>
<comment type="subcellular location">
    <subcellularLocation>
        <location evidence="1">Nucleus</location>
    </subcellularLocation>
</comment>
<dbReference type="InterPro" id="IPR036864">
    <property type="entry name" value="Zn2-C6_fun-type_DNA-bd_sf"/>
</dbReference>
<name>R9NXJ7_PSEHS</name>
<dbReference type="Proteomes" id="UP000014071">
    <property type="component" value="Unassembled WGS sequence"/>
</dbReference>
<dbReference type="GO" id="GO:0008270">
    <property type="term" value="F:zinc ion binding"/>
    <property type="evidence" value="ECO:0007669"/>
    <property type="project" value="InterPro"/>
</dbReference>
<dbReference type="PANTHER" id="PTHR31845">
    <property type="entry name" value="FINGER DOMAIN PROTEIN, PUTATIVE-RELATED"/>
    <property type="match status" value="1"/>
</dbReference>
<proteinExistence type="predicted"/>
<evidence type="ECO:0000256" key="5">
    <source>
        <dbReference type="ARBA" id="ARBA00023242"/>
    </source>
</evidence>
<evidence type="ECO:0000313" key="8">
    <source>
        <dbReference type="EMBL" id="GAC93428.1"/>
    </source>
</evidence>
<evidence type="ECO:0000256" key="2">
    <source>
        <dbReference type="ARBA" id="ARBA00023015"/>
    </source>
</evidence>
<dbReference type="PANTHER" id="PTHR31845:SF19">
    <property type="entry name" value="TRANSCRIPTION FACTOR DOMAIN-CONTAINING PROTEIN"/>
    <property type="match status" value="1"/>
</dbReference>
<feature type="compositionally biased region" description="Polar residues" evidence="6">
    <location>
        <begin position="49"/>
        <end position="60"/>
    </location>
</feature>
<dbReference type="GO" id="GO:0000981">
    <property type="term" value="F:DNA-binding transcription factor activity, RNA polymerase II-specific"/>
    <property type="evidence" value="ECO:0007669"/>
    <property type="project" value="InterPro"/>
</dbReference>
<dbReference type="CDD" id="cd00067">
    <property type="entry name" value="GAL4"/>
    <property type="match status" value="1"/>
</dbReference>
<dbReference type="HOGENOM" id="CLU_315010_0_0_1"/>
<accession>R9NXJ7</accession>
<feature type="region of interest" description="Disordered" evidence="6">
    <location>
        <begin position="1"/>
        <end position="116"/>
    </location>
</feature>
<dbReference type="PROSITE" id="PS00463">
    <property type="entry name" value="ZN2_CY6_FUNGAL_1"/>
    <property type="match status" value="1"/>
</dbReference>
<dbReference type="InterPro" id="IPR051089">
    <property type="entry name" value="prtT"/>
</dbReference>
<dbReference type="OrthoDB" id="3163292at2759"/>
<feature type="compositionally biased region" description="Polar residues" evidence="6">
    <location>
        <begin position="100"/>
        <end position="116"/>
    </location>
</feature>
<dbReference type="GO" id="GO:0005634">
    <property type="term" value="C:nucleus"/>
    <property type="evidence" value="ECO:0007669"/>
    <property type="project" value="UniProtKB-SubCell"/>
</dbReference>
<keyword evidence="9" id="KW-1185">Reference proteome</keyword>
<feature type="compositionally biased region" description="Low complexity" evidence="6">
    <location>
        <begin position="10"/>
        <end position="41"/>
    </location>
</feature>
<dbReference type="PROSITE" id="PS50048">
    <property type="entry name" value="ZN2_CY6_FUNGAL_2"/>
    <property type="match status" value="1"/>
</dbReference>
<evidence type="ECO:0000256" key="6">
    <source>
        <dbReference type="SAM" id="MobiDB-lite"/>
    </source>
</evidence>
<dbReference type="Pfam" id="PF00172">
    <property type="entry name" value="Zn_clus"/>
    <property type="match status" value="1"/>
</dbReference>
<dbReference type="RefSeq" id="XP_012187015.1">
    <property type="nucleotide sequence ID" value="XM_012331625.1"/>
</dbReference>
<feature type="compositionally biased region" description="Polar residues" evidence="6">
    <location>
        <begin position="680"/>
        <end position="698"/>
    </location>
</feature>
<feature type="domain" description="Zn(2)-C6 fungal-type" evidence="7">
    <location>
        <begin position="122"/>
        <end position="155"/>
    </location>
</feature>
<keyword evidence="2" id="KW-0805">Transcription regulation</keyword>
<dbReference type="Gene3D" id="4.10.240.10">
    <property type="entry name" value="Zn(2)-C6 fungal-type DNA-binding domain"/>
    <property type="match status" value="1"/>
</dbReference>
<dbReference type="SUPFAM" id="SSF57701">
    <property type="entry name" value="Zn2/Cys6 DNA-binding domain"/>
    <property type="match status" value="1"/>
</dbReference>
<feature type="compositionally biased region" description="Basic and acidic residues" evidence="6">
    <location>
        <begin position="720"/>
        <end position="731"/>
    </location>
</feature>
<protein>
    <recommendedName>
        <fullName evidence="7">Zn(2)-C6 fungal-type domain-containing protein</fullName>
    </recommendedName>
</protein>
<keyword evidence="3" id="KW-0238">DNA-binding</keyword>
<organism evidence="8 9">
    <name type="scientific">Pseudozyma hubeiensis (strain SY62)</name>
    <name type="common">Yeast</name>
    <dbReference type="NCBI Taxonomy" id="1305764"/>
    <lineage>
        <taxon>Eukaryota</taxon>
        <taxon>Fungi</taxon>
        <taxon>Dikarya</taxon>
        <taxon>Basidiomycota</taxon>
        <taxon>Ustilaginomycotina</taxon>
        <taxon>Ustilaginomycetes</taxon>
        <taxon>Ustilaginales</taxon>
        <taxon>Ustilaginaceae</taxon>
        <taxon>Pseudozyma</taxon>
    </lineage>
</organism>
<feature type="compositionally biased region" description="Low complexity" evidence="6">
    <location>
        <begin position="68"/>
        <end position="84"/>
    </location>
</feature>
<sequence>MSMDEFGFFSEASTASAKASSSYSESTRSQSSSQHASYQRSGYPEFEEQYQSRAQPSSQPLDVHQHRYLQPQQQQQQQQQQYPHRLAKAESDSPSAPLRRSNNMNTSVHDSPTTAKRGSNLACLKCRAIKVKCWKSNPNDPRCARCNRLDLFCEFREHHRGKKLEKVIADENRHVILTPEMLRRARLHILRCSSYPLNLDLASMAVIENAEDAAQLRAPPSSSIQAFPTMLADPTYPSLAGMAASESPSPLGMASSVYDDVVQMNVCSWTDACYLFSLFMTQLNPIVALLEPSLYTVQYTREQSPILFSNILSVSSRFFRPELHPQCQASATAILKFAASRQLCSIDHVQALIVSAVWATTSDAARYETLVAAVAYAYELGLPFCFESGMAVASATKPYMPPLPVHFLHASHQSTTLRVQQRTWIQLCLLELSRQSDSKRSSTQNRPELIAQNDLPNVRAWYELHHSTMSANDTRLAYQLDFALCQRHFNLLAASVPGSDQALSSSIDSQLVRERECFATWFNTYGEDYVPRYGMDRYSSTEAGFLLLLYRFGRAVQLHSILNSSQLLRDRWAATATELAFKLIDYFINKILDQDSALSSMLRLSPQYMAVGCVSVARWLLNSPHSHRAIDRVREVVRLLGLPQFYPDGNRVATSNELTGQLDQALRSLLGDAGAVISPGLSTSPKRTRAQDYQQQAWDGQRKQQRRLHKVPAFGSVGDRAADSNSDRISDRSLSSTIRPAGSGAEGNLSIDLGLAETHWPALMAMGSQPSLTPTSEGSFSNVAMAPSSISPSASDSSAVFSVAAATTTLPDSLDLGSYQYGTTGAIATAPTDPSSVNPRQYYTSGLNASYSSLAGSGTTFDGASGGGQFGPIQSFALERNSTVVPQSYNAAAGGTRTGAQHQQPLYVRMEVEAHGGLDASLAIGLGASYDGSSAGSDLMTNHARQ</sequence>
<dbReference type="EMBL" id="DF238776">
    <property type="protein sequence ID" value="GAC93428.1"/>
    <property type="molecule type" value="Genomic_DNA"/>
</dbReference>
<evidence type="ECO:0000259" key="7">
    <source>
        <dbReference type="PROSITE" id="PS50048"/>
    </source>
</evidence>
<gene>
    <name evidence="8" type="ORF">PHSY_000993</name>
</gene>
<keyword evidence="5" id="KW-0539">Nucleus</keyword>
<evidence type="ECO:0000256" key="3">
    <source>
        <dbReference type="ARBA" id="ARBA00023125"/>
    </source>
</evidence>
<dbReference type="GO" id="GO:0000976">
    <property type="term" value="F:transcription cis-regulatory region binding"/>
    <property type="evidence" value="ECO:0007669"/>
    <property type="project" value="TreeGrafter"/>
</dbReference>
<evidence type="ECO:0000256" key="4">
    <source>
        <dbReference type="ARBA" id="ARBA00023163"/>
    </source>
</evidence>
<evidence type="ECO:0000256" key="1">
    <source>
        <dbReference type="ARBA" id="ARBA00004123"/>
    </source>
</evidence>
<dbReference type="InterPro" id="IPR001138">
    <property type="entry name" value="Zn2Cys6_DnaBD"/>
</dbReference>
<reference evidence="9" key="1">
    <citation type="journal article" date="2013" name="Genome Announc.">
        <title>Draft genome sequence of the basidiomycetous yeast-like fungus Pseudozyma hubeiensis SY62, which produces an abundant amount of the biosurfactant mannosylerythritol lipids.</title>
        <authorList>
            <person name="Konishi M."/>
            <person name="Hatada Y."/>
            <person name="Horiuchi J."/>
        </authorList>
    </citation>
    <scope>NUCLEOTIDE SEQUENCE [LARGE SCALE GENOMIC DNA]</scope>
    <source>
        <strain evidence="9">SY62</strain>
    </source>
</reference>
<dbReference type="GeneID" id="24106294"/>
<dbReference type="SMART" id="SM00066">
    <property type="entry name" value="GAL4"/>
    <property type="match status" value="1"/>
</dbReference>
<dbReference type="eggNOG" id="ENOG502RDWB">
    <property type="taxonomic scope" value="Eukaryota"/>
</dbReference>
<keyword evidence="4" id="KW-0804">Transcription</keyword>
<dbReference type="AlphaFoldDB" id="R9NXJ7"/>